<reference evidence="2" key="1">
    <citation type="submission" date="2022-07" db="EMBL/GenBank/DDBJ databases">
        <title>Genome Sequence of Leucocoprinus birnbaumii.</title>
        <authorList>
            <person name="Buettner E."/>
        </authorList>
    </citation>
    <scope>NUCLEOTIDE SEQUENCE</scope>
    <source>
        <strain evidence="2">VT141</strain>
    </source>
</reference>
<organism evidence="2 3">
    <name type="scientific">Leucocoprinus birnbaumii</name>
    <dbReference type="NCBI Taxonomy" id="56174"/>
    <lineage>
        <taxon>Eukaryota</taxon>
        <taxon>Fungi</taxon>
        <taxon>Dikarya</taxon>
        <taxon>Basidiomycota</taxon>
        <taxon>Agaricomycotina</taxon>
        <taxon>Agaricomycetes</taxon>
        <taxon>Agaricomycetidae</taxon>
        <taxon>Agaricales</taxon>
        <taxon>Agaricineae</taxon>
        <taxon>Agaricaceae</taxon>
        <taxon>Leucocoprinus</taxon>
    </lineage>
</organism>
<dbReference type="EMBL" id="JANIEX010001516">
    <property type="protein sequence ID" value="KAJ3557081.1"/>
    <property type="molecule type" value="Genomic_DNA"/>
</dbReference>
<dbReference type="Gene3D" id="3.30.710.10">
    <property type="entry name" value="Potassium Channel Kv1.1, Chain A"/>
    <property type="match status" value="1"/>
</dbReference>
<dbReference type="Proteomes" id="UP001213000">
    <property type="component" value="Unassembled WGS sequence"/>
</dbReference>
<name>A0AAD5YNK9_9AGAR</name>
<feature type="domain" description="BTB" evidence="1">
    <location>
        <begin position="501"/>
        <end position="610"/>
    </location>
</feature>
<accession>A0AAD5YNK9</accession>
<evidence type="ECO:0000313" key="2">
    <source>
        <dbReference type="EMBL" id="KAJ3557081.1"/>
    </source>
</evidence>
<proteinExistence type="predicted"/>
<keyword evidence="3" id="KW-1185">Reference proteome</keyword>
<feature type="domain" description="BTB" evidence="1">
    <location>
        <begin position="186"/>
        <end position="295"/>
    </location>
</feature>
<comment type="caution">
    <text evidence="2">The sequence shown here is derived from an EMBL/GenBank/DDBJ whole genome shotgun (WGS) entry which is preliminary data.</text>
</comment>
<dbReference type="InterPro" id="IPR000210">
    <property type="entry name" value="BTB/POZ_dom"/>
</dbReference>
<dbReference type="InterPro" id="IPR011333">
    <property type="entry name" value="SKP1/BTB/POZ_sf"/>
</dbReference>
<sequence length="801" mass="91230">MLFSSADLVLIAQPVVDIKPFIIRRGSKRDYWVKVLAKIQVEGFGWDVKPNWIRQKAKAMNPKEDHKVVKKPEETPDVEVALNAQHTKHIKKPRIFYSLKLAVVLAEKSADASPTGVRDKLSDIPDIPYKRLIMMAPFVDPTTTLSTSFTPPFCSAGRILNSKPATGSDTMTEALSRHHQYYISGGDLHFLVRRTHFRVHSYFFRRESKYWSRRLAGPVSPGDEPRLPGTHESTAFVVEDEDPEDFATFLWVFYNPQYSLYRAPLNKWITILRLASLWECSGIRDFAVSYIDKTPMETAQKIQIYQDYHVPQKHLLPLYIELATREKMLEREEFRLLDADTLYSIVRAREMLRAPSPAGSGRDRDILMSPLRSDYSEEDKWDIVTLAFGISAEQVQALRQTGSAEPLPIWKPSRAWTSCADTIISRLFLSTPRHNFFSTLNDAHILAMIAPTHALHNTRSPAIALTKAEEILTSAHFRLGFVEHSAGSLVRGRMRSGTGGADLHLLLGHKLYRIHSHFFIRESKFWRDKLAGPTSPGDEPLLAGTSSTNAIILDERPSDFDCLLYVFYNTKFGDYSQLTLKQWITIIRYATKWNFREVKELAIRYIVNFEMDVVDRIVLYQENKLPEKYLFPLYMQIASREDMLNVEESKALGFDTLVLIHHARERLRTPGLMNNKLLSPIRTDLKHTDVIDIVASTFNISLADATPFPGRLLINQTPPLLSPLVVEDRVLVKGRRRRALEEEGRKALDDMSGYADCGWDGDEDWDLDDVESNVASLGVGSDWDDAWDVDDSSAASALMSV</sequence>
<dbReference type="AlphaFoldDB" id="A0AAD5YNK9"/>
<gene>
    <name evidence="2" type="ORF">NP233_g11832</name>
</gene>
<evidence type="ECO:0000313" key="3">
    <source>
        <dbReference type="Proteomes" id="UP001213000"/>
    </source>
</evidence>
<protein>
    <recommendedName>
        <fullName evidence="1">BTB domain-containing protein</fullName>
    </recommendedName>
</protein>
<dbReference type="SMART" id="SM00225">
    <property type="entry name" value="BTB"/>
    <property type="match status" value="2"/>
</dbReference>
<evidence type="ECO:0000259" key="1">
    <source>
        <dbReference type="SMART" id="SM00225"/>
    </source>
</evidence>